<dbReference type="AlphaFoldDB" id="A0A154P5L1"/>
<protein>
    <submittedName>
        <fullName evidence="2">Uncharacterized protein</fullName>
    </submittedName>
</protein>
<evidence type="ECO:0000256" key="1">
    <source>
        <dbReference type="SAM" id="MobiDB-lite"/>
    </source>
</evidence>
<feature type="region of interest" description="Disordered" evidence="1">
    <location>
        <begin position="30"/>
        <end position="66"/>
    </location>
</feature>
<feature type="compositionally biased region" description="Basic residues" evidence="1">
    <location>
        <begin position="48"/>
        <end position="66"/>
    </location>
</feature>
<keyword evidence="3" id="KW-1185">Reference proteome</keyword>
<organism evidence="2 3">
    <name type="scientific">Dufourea novaeangliae</name>
    <name type="common">Sweat bee</name>
    <dbReference type="NCBI Taxonomy" id="178035"/>
    <lineage>
        <taxon>Eukaryota</taxon>
        <taxon>Metazoa</taxon>
        <taxon>Ecdysozoa</taxon>
        <taxon>Arthropoda</taxon>
        <taxon>Hexapoda</taxon>
        <taxon>Insecta</taxon>
        <taxon>Pterygota</taxon>
        <taxon>Neoptera</taxon>
        <taxon>Endopterygota</taxon>
        <taxon>Hymenoptera</taxon>
        <taxon>Apocrita</taxon>
        <taxon>Aculeata</taxon>
        <taxon>Apoidea</taxon>
        <taxon>Anthophila</taxon>
        <taxon>Halictidae</taxon>
        <taxon>Rophitinae</taxon>
        <taxon>Dufourea</taxon>
    </lineage>
</organism>
<feature type="compositionally biased region" description="Basic and acidic residues" evidence="1">
    <location>
        <begin position="34"/>
        <end position="47"/>
    </location>
</feature>
<dbReference type="EMBL" id="KQ434822">
    <property type="protein sequence ID" value="KZC07142.1"/>
    <property type="molecule type" value="Genomic_DNA"/>
</dbReference>
<reference evidence="2 3" key="1">
    <citation type="submission" date="2015-07" db="EMBL/GenBank/DDBJ databases">
        <title>The genome of Dufourea novaeangliae.</title>
        <authorList>
            <person name="Pan H."/>
            <person name="Kapheim K."/>
        </authorList>
    </citation>
    <scope>NUCLEOTIDE SEQUENCE [LARGE SCALE GENOMIC DNA]</scope>
    <source>
        <strain evidence="2">0120121106</strain>
        <tissue evidence="2">Whole body</tissue>
    </source>
</reference>
<dbReference type="Proteomes" id="UP000076502">
    <property type="component" value="Unassembled WGS sequence"/>
</dbReference>
<gene>
    <name evidence="2" type="ORF">WN55_08524</name>
</gene>
<evidence type="ECO:0000313" key="2">
    <source>
        <dbReference type="EMBL" id="KZC07142.1"/>
    </source>
</evidence>
<accession>A0A154P5L1</accession>
<sequence>MANAYLRVEREFHRAGEKRLRMDTISQVFGEQEQNARQESKVQECPRGRRNRTRSSRSKMRPARRKRMVRNYGCPIVCLRFV</sequence>
<name>A0A154P5L1_DUFNO</name>
<proteinExistence type="predicted"/>
<evidence type="ECO:0000313" key="3">
    <source>
        <dbReference type="Proteomes" id="UP000076502"/>
    </source>
</evidence>